<name>A0A0C9YWD5_9AGAM</name>
<gene>
    <name evidence="1" type="ORF">PISMIDRAFT_684312</name>
</gene>
<reference evidence="2" key="2">
    <citation type="submission" date="2015-01" db="EMBL/GenBank/DDBJ databases">
        <title>Evolutionary Origins and Diversification of the Mycorrhizal Mutualists.</title>
        <authorList>
            <consortium name="DOE Joint Genome Institute"/>
            <consortium name="Mycorrhizal Genomics Consortium"/>
            <person name="Kohler A."/>
            <person name="Kuo A."/>
            <person name="Nagy L.G."/>
            <person name="Floudas D."/>
            <person name="Copeland A."/>
            <person name="Barry K.W."/>
            <person name="Cichocki N."/>
            <person name="Veneault-Fourrey C."/>
            <person name="LaButti K."/>
            <person name="Lindquist E.A."/>
            <person name="Lipzen A."/>
            <person name="Lundell T."/>
            <person name="Morin E."/>
            <person name="Murat C."/>
            <person name="Riley R."/>
            <person name="Ohm R."/>
            <person name="Sun H."/>
            <person name="Tunlid A."/>
            <person name="Henrissat B."/>
            <person name="Grigoriev I.V."/>
            <person name="Hibbett D.S."/>
            <person name="Martin F."/>
        </authorList>
    </citation>
    <scope>NUCLEOTIDE SEQUENCE [LARGE SCALE GENOMIC DNA]</scope>
    <source>
        <strain evidence="2">441</strain>
    </source>
</reference>
<reference evidence="1 2" key="1">
    <citation type="submission" date="2014-04" db="EMBL/GenBank/DDBJ databases">
        <authorList>
            <consortium name="DOE Joint Genome Institute"/>
            <person name="Kuo A."/>
            <person name="Kohler A."/>
            <person name="Costa M.D."/>
            <person name="Nagy L.G."/>
            <person name="Floudas D."/>
            <person name="Copeland A."/>
            <person name="Barry K.W."/>
            <person name="Cichocki N."/>
            <person name="Veneault-Fourrey C."/>
            <person name="LaButti K."/>
            <person name="Lindquist E.A."/>
            <person name="Lipzen A."/>
            <person name="Lundell T."/>
            <person name="Morin E."/>
            <person name="Murat C."/>
            <person name="Sun H."/>
            <person name="Tunlid A."/>
            <person name="Henrissat B."/>
            <person name="Grigoriev I.V."/>
            <person name="Hibbett D.S."/>
            <person name="Martin F."/>
            <person name="Nordberg H.P."/>
            <person name="Cantor M.N."/>
            <person name="Hua S.X."/>
        </authorList>
    </citation>
    <scope>NUCLEOTIDE SEQUENCE [LARGE SCALE GENOMIC DNA]</scope>
    <source>
        <strain evidence="1 2">441</strain>
    </source>
</reference>
<dbReference type="HOGENOM" id="CLU_2740968_0_0_1"/>
<proteinExistence type="predicted"/>
<evidence type="ECO:0000313" key="1">
    <source>
        <dbReference type="EMBL" id="KIK18279.1"/>
    </source>
</evidence>
<dbReference type="AlphaFoldDB" id="A0A0C9YWD5"/>
<organism evidence="1 2">
    <name type="scientific">Pisolithus microcarpus 441</name>
    <dbReference type="NCBI Taxonomy" id="765257"/>
    <lineage>
        <taxon>Eukaryota</taxon>
        <taxon>Fungi</taxon>
        <taxon>Dikarya</taxon>
        <taxon>Basidiomycota</taxon>
        <taxon>Agaricomycotina</taxon>
        <taxon>Agaricomycetes</taxon>
        <taxon>Agaricomycetidae</taxon>
        <taxon>Boletales</taxon>
        <taxon>Sclerodermatineae</taxon>
        <taxon>Pisolithaceae</taxon>
        <taxon>Pisolithus</taxon>
    </lineage>
</organism>
<dbReference type="EMBL" id="KN833808">
    <property type="protein sequence ID" value="KIK18279.1"/>
    <property type="molecule type" value="Genomic_DNA"/>
</dbReference>
<evidence type="ECO:0000313" key="2">
    <source>
        <dbReference type="Proteomes" id="UP000054018"/>
    </source>
</evidence>
<protein>
    <submittedName>
        <fullName evidence="1">Uncharacterized protein</fullName>
    </submittedName>
</protein>
<accession>A0A0C9YWD5</accession>
<keyword evidence="2" id="KW-1185">Reference proteome</keyword>
<sequence>MSCGFCGMQLVQHYHSQLTCNDFNVNKSIAFESRQNRLMWCSTSSERDTATVYTSNRDGVLKGITEGFVVE</sequence>
<dbReference type="Proteomes" id="UP000054018">
    <property type="component" value="Unassembled WGS sequence"/>
</dbReference>